<dbReference type="InterPro" id="IPR001464">
    <property type="entry name" value="Annexin"/>
</dbReference>
<dbReference type="FunFam" id="1.10.220.10:FF:000002">
    <property type="entry name" value="Annexin"/>
    <property type="match status" value="1"/>
</dbReference>
<evidence type="ECO:0000256" key="5">
    <source>
        <dbReference type="ARBA" id="ARBA00023302"/>
    </source>
</evidence>
<dbReference type="EMBL" id="QCYY01004200">
    <property type="protein sequence ID" value="ROT61373.1"/>
    <property type="molecule type" value="Genomic_DNA"/>
</dbReference>
<evidence type="ECO:0000256" key="3">
    <source>
        <dbReference type="ARBA" id="ARBA00022837"/>
    </source>
</evidence>
<protein>
    <recommendedName>
        <fullName evidence="6">Annexin</fullName>
    </recommendedName>
</protein>
<dbReference type="Pfam" id="PF00191">
    <property type="entry name" value="Annexin"/>
    <property type="match status" value="4"/>
</dbReference>
<dbReference type="GO" id="GO:0005737">
    <property type="term" value="C:cytoplasm"/>
    <property type="evidence" value="ECO:0007669"/>
    <property type="project" value="TreeGrafter"/>
</dbReference>
<dbReference type="Gene3D" id="1.10.220.10">
    <property type="entry name" value="Annexin"/>
    <property type="match status" value="4"/>
</dbReference>
<dbReference type="PROSITE" id="PS51897">
    <property type="entry name" value="ANNEXIN_2"/>
    <property type="match status" value="4"/>
</dbReference>
<gene>
    <name evidence="7" type="ORF">C7M84_020853</name>
    <name evidence="8" type="ORF">C7M84_020854</name>
</gene>
<evidence type="ECO:0000256" key="6">
    <source>
        <dbReference type="RuleBase" id="RU003540"/>
    </source>
</evidence>
<dbReference type="InterPro" id="IPR018252">
    <property type="entry name" value="Annexin_repeat_CS"/>
</dbReference>
<dbReference type="EMBL" id="QCYY01004200">
    <property type="protein sequence ID" value="ROT61372.1"/>
    <property type="molecule type" value="Genomic_DNA"/>
</dbReference>
<dbReference type="GO" id="GO:0005886">
    <property type="term" value="C:plasma membrane"/>
    <property type="evidence" value="ECO:0007669"/>
    <property type="project" value="TreeGrafter"/>
</dbReference>
<proteinExistence type="inferred from homology"/>
<dbReference type="FunFam" id="1.10.220.10:FF:000001">
    <property type="entry name" value="Annexin"/>
    <property type="match status" value="1"/>
</dbReference>
<dbReference type="GO" id="GO:0012506">
    <property type="term" value="C:vesicle membrane"/>
    <property type="evidence" value="ECO:0007669"/>
    <property type="project" value="TreeGrafter"/>
</dbReference>
<keyword evidence="3 6" id="KW-0106">Calcium</keyword>
<name>A0A3R7QA34_PENVA</name>
<dbReference type="Proteomes" id="UP000283509">
    <property type="component" value="Unassembled WGS sequence"/>
</dbReference>
<dbReference type="InterPro" id="IPR018502">
    <property type="entry name" value="Annexin_repeat"/>
</dbReference>
<dbReference type="PRINTS" id="PR00196">
    <property type="entry name" value="ANNEXIN"/>
</dbReference>
<evidence type="ECO:0000313" key="9">
    <source>
        <dbReference type="Proteomes" id="UP000283509"/>
    </source>
</evidence>
<dbReference type="SUPFAM" id="SSF47874">
    <property type="entry name" value="Annexin"/>
    <property type="match status" value="1"/>
</dbReference>
<evidence type="ECO:0000313" key="7">
    <source>
        <dbReference type="EMBL" id="ROT61372.1"/>
    </source>
</evidence>
<evidence type="ECO:0000256" key="2">
    <source>
        <dbReference type="ARBA" id="ARBA00022737"/>
    </source>
</evidence>
<dbReference type="PANTHER" id="PTHR10502:SF102">
    <property type="entry name" value="ANNEXIN B11"/>
    <property type="match status" value="1"/>
</dbReference>
<dbReference type="AlphaFoldDB" id="A0A3R7QA34"/>
<evidence type="ECO:0000313" key="8">
    <source>
        <dbReference type="EMBL" id="ROT61373.1"/>
    </source>
</evidence>
<accession>A0A3R7QA34</accession>
<comment type="caution">
    <text evidence="7">The sequence shown here is derived from an EMBL/GenBank/DDBJ whole genome shotgun (WGS) entry which is preliminary data.</text>
</comment>
<reference evidence="7 9" key="1">
    <citation type="submission" date="2018-04" db="EMBL/GenBank/DDBJ databases">
        <authorList>
            <person name="Zhang X."/>
            <person name="Yuan J."/>
            <person name="Li F."/>
            <person name="Xiang J."/>
        </authorList>
    </citation>
    <scope>NUCLEOTIDE SEQUENCE [LARGE SCALE GENOMIC DNA]</scope>
    <source>
        <tissue evidence="7">Muscle</tissue>
    </source>
</reference>
<organism evidence="7 9">
    <name type="scientific">Penaeus vannamei</name>
    <name type="common">Whiteleg shrimp</name>
    <name type="synonym">Litopenaeus vannamei</name>
    <dbReference type="NCBI Taxonomy" id="6689"/>
    <lineage>
        <taxon>Eukaryota</taxon>
        <taxon>Metazoa</taxon>
        <taxon>Ecdysozoa</taxon>
        <taxon>Arthropoda</taxon>
        <taxon>Crustacea</taxon>
        <taxon>Multicrustacea</taxon>
        <taxon>Malacostraca</taxon>
        <taxon>Eumalacostraca</taxon>
        <taxon>Eucarida</taxon>
        <taxon>Decapoda</taxon>
        <taxon>Dendrobranchiata</taxon>
        <taxon>Penaeoidea</taxon>
        <taxon>Penaeidae</taxon>
        <taxon>Penaeus</taxon>
    </lineage>
</organism>
<dbReference type="GO" id="GO:0005509">
    <property type="term" value="F:calcium ion binding"/>
    <property type="evidence" value="ECO:0007669"/>
    <property type="project" value="InterPro"/>
</dbReference>
<dbReference type="InterPro" id="IPR037104">
    <property type="entry name" value="Annexin_sf"/>
</dbReference>
<reference evidence="7 9" key="2">
    <citation type="submission" date="2019-01" db="EMBL/GenBank/DDBJ databases">
        <title>The decoding of complex shrimp genome reveals the adaptation for benthos swimmer, frequently molting mechanism and breeding impact on genome.</title>
        <authorList>
            <person name="Sun Y."/>
            <person name="Gao Y."/>
            <person name="Yu Y."/>
        </authorList>
    </citation>
    <scope>NUCLEOTIDE SEQUENCE [LARGE SCALE GENOMIC DNA]</scope>
    <source>
        <tissue evidence="7">Muscle</tissue>
    </source>
</reference>
<evidence type="ECO:0000256" key="4">
    <source>
        <dbReference type="ARBA" id="ARBA00023216"/>
    </source>
</evidence>
<dbReference type="GO" id="GO:0005634">
    <property type="term" value="C:nucleus"/>
    <property type="evidence" value="ECO:0007669"/>
    <property type="project" value="TreeGrafter"/>
</dbReference>
<dbReference type="GO" id="GO:0005544">
    <property type="term" value="F:calcium-dependent phospholipid binding"/>
    <property type="evidence" value="ECO:0007669"/>
    <property type="project" value="UniProtKB-KW"/>
</dbReference>
<keyword evidence="5 6" id="KW-0111">Calcium/phospholipid-binding</keyword>
<dbReference type="FunFam" id="1.10.220.10:FF:000004">
    <property type="entry name" value="Annexin"/>
    <property type="match status" value="1"/>
</dbReference>
<keyword evidence="2 6" id="KW-0677">Repeat</keyword>
<dbReference type="GO" id="GO:0001786">
    <property type="term" value="F:phosphatidylserine binding"/>
    <property type="evidence" value="ECO:0007669"/>
    <property type="project" value="TreeGrafter"/>
</dbReference>
<dbReference type="OrthoDB" id="37886at2759"/>
<keyword evidence="9" id="KW-1185">Reference proteome</keyword>
<comment type="domain">
    <text evidence="6">A pair of annexin repeats may form one binding site for calcium and phospholipid.</text>
</comment>
<dbReference type="PANTHER" id="PTHR10502">
    <property type="entry name" value="ANNEXIN"/>
    <property type="match status" value="1"/>
</dbReference>
<evidence type="ECO:0000256" key="1">
    <source>
        <dbReference type="ARBA" id="ARBA00007831"/>
    </source>
</evidence>
<dbReference type="SMART" id="SM00335">
    <property type="entry name" value="ANX"/>
    <property type="match status" value="4"/>
</dbReference>
<comment type="similarity">
    <text evidence="1 6">Belongs to the annexin family.</text>
</comment>
<dbReference type="PROSITE" id="PS00223">
    <property type="entry name" value="ANNEXIN_1"/>
    <property type="match status" value="2"/>
</dbReference>
<keyword evidence="4 6" id="KW-0041">Annexin</keyword>
<sequence length="320" mass="35700">MSSLLPQEIPTVSAAGHFDPSSDAAALRKAMKGFGTDEAAIIAILSRRTSDQRQQIMLKYQQSYGRDLVKDLKSELSGKFEDTILALMTPLPLFLAKEINHAIAGVGTNERTLVEILCTRDNASLMLIKNAYYQHFRKKLEEDLHGDTSGDFRRLLISMCACARDEASCDPALANNLAQQLYKAGEGKMGTDEAEFNRILSAYSYPLLRCVFEEYRKIKGKTFGDAIDSELSGDLKLGMKTIYQCIENRAAFFAKELHNSMAGAGTNDRALIRLVVSRSEIDMGNIKQEYQKLYKKPLEKDIKDDTSGDYKRVLLALVEG</sequence>
<dbReference type="FunFam" id="1.10.220.10:FF:000003">
    <property type="entry name" value="Annexin"/>
    <property type="match status" value="1"/>
</dbReference>